<reference evidence="2" key="1">
    <citation type="submission" date="2023-04" db="EMBL/GenBank/DDBJ databases">
        <title>Phytophthora lilii NBRC 32176.</title>
        <authorList>
            <person name="Ichikawa N."/>
            <person name="Sato H."/>
            <person name="Tonouchi N."/>
        </authorList>
    </citation>
    <scope>NUCLEOTIDE SEQUENCE</scope>
    <source>
        <strain evidence="2">NBRC 32176</strain>
    </source>
</reference>
<evidence type="ECO:0000256" key="1">
    <source>
        <dbReference type="SAM" id="MobiDB-lite"/>
    </source>
</evidence>
<dbReference type="AlphaFoldDB" id="A0A9W6U3C5"/>
<dbReference type="Proteomes" id="UP001165083">
    <property type="component" value="Unassembled WGS sequence"/>
</dbReference>
<evidence type="ECO:0000313" key="2">
    <source>
        <dbReference type="EMBL" id="GMF25078.1"/>
    </source>
</evidence>
<proteinExistence type="predicted"/>
<sequence length="154" mass="17769">MNQEFDFTGSDEDQQSRDNNEPWVEQGGENSDEEFATDKRAYTPQLMDTQEMQALRAALIRSEAQIQEQGHMKEYVPHKHVSSRLRRWYGLPRNHLVVNRPVMSAGPLPRFDSSFSATKYHERPMTSMKPAPAGVKTTEFAKMLKEEARQVRGK</sequence>
<organism evidence="2 3">
    <name type="scientific">Phytophthora lilii</name>
    <dbReference type="NCBI Taxonomy" id="2077276"/>
    <lineage>
        <taxon>Eukaryota</taxon>
        <taxon>Sar</taxon>
        <taxon>Stramenopiles</taxon>
        <taxon>Oomycota</taxon>
        <taxon>Peronosporomycetes</taxon>
        <taxon>Peronosporales</taxon>
        <taxon>Peronosporaceae</taxon>
        <taxon>Phytophthora</taxon>
    </lineage>
</organism>
<comment type="caution">
    <text evidence="2">The sequence shown here is derived from an EMBL/GenBank/DDBJ whole genome shotgun (WGS) entry which is preliminary data.</text>
</comment>
<evidence type="ECO:0000313" key="3">
    <source>
        <dbReference type="Proteomes" id="UP001165083"/>
    </source>
</evidence>
<dbReference type="EMBL" id="BSXW01000541">
    <property type="protein sequence ID" value="GMF25078.1"/>
    <property type="molecule type" value="Genomic_DNA"/>
</dbReference>
<protein>
    <submittedName>
        <fullName evidence="2">Unnamed protein product</fullName>
    </submittedName>
</protein>
<accession>A0A9W6U3C5</accession>
<feature type="region of interest" description="Disordered" evidence="1">
    <location>
        <begin position="1"/>
        <end position="42"/>
    </location>
</feature>
<name>A0A9W6U3C5_9STRA</name>
<keyword evidence="3" id="KW-1185">Reference proteome</keyword>
<gene>
    <name evidence="2" type="ORF">Plil01_001032200</name>
</gene>
<dbReference type="OrthoDB" id="102144at2759"/>